<keyword evidence="2 11" id="KW-1003">Cell membrane</keyword>
<keyword evidence="8 11" id="KW-0407">Ion channel</keyword>
<keyword evidence="3" id="KW-0997">Cell inner membrane</keyword>
<evidence type="ECO:0000256" key="9">
    <source>
        <dbReference type="ARBA" id="ARBA00035120"/>
    </source>
</evidence>
<keyword evidence="4 11" id="KW-0812">Transmembrane</keyword>
<comment type="function">
    <text evidence="11">Fluoride-specific ion channel. Important for reducing fluoride concentration in the cell, thus reducing its toxicity.</text>
</comment>
<evidence type="ECO:0000256" key="3">
    <source>
        <dbReference type="ARBA" id="ARBA00022519"/>
    </source>
</evidence>
<evidence type="ECO:0000256" key="4">
    <source>
        <dbReference type="ARBA" id="ARBA00022692"/>
    </source>
</evidence>
<reference evidence="12 13" key="1">
    <citation type="submission" date="2021-03" db="EMBL/GenBank/DDBJ databases">
        <title>Genomic and phenotypic characterization of Chloracidobacterium isolates provides evidence for multiple species.</title>
        <authorList>
            <person name="Saini M.K."/>
            <person name="Costas A.M.G."/>
            <person name="Tank M."/>
            <person name="Bryant D.A."/>
        </authorList>
    </citation>
    <scope>NUCLEOTIDE SEQUENCE [LARGE SCALE GENOMIC DNA]</scope>
    <source>
        <strain evidence="12 13">N</strain>
    </source>
</reference>
<proteinExistence type="inferred from homology"/>
<sequence length="136" mass="14440">MASLKSYAVVALGGAGGAVLRYVISISALGTWSLRFPVPTFFINVMGSFLFGLVMALLKDALGMPVWLRLTLTTGFLGAFTTFSTFEYETVTVWREHGALWSVGYVVASVLCGAIGLLLGEVTGHGLVSGWAMLRG</sequence>
<comment type="catalytic activity">
    <reaction evidence="10">
        <text>fluoride(in) = fluoride(out)</text>
        <dbReference type="Rhea" id="RHEA:76159"/>
        <dbReference type="ChEBI" id="CHEBI:17051"/>
    </reaction>
    <physiologicalReaction direction="left-to-right" evidence="10">
        <dbReference type="Rhea" id="RHEA:76160"/>
    </physiologicalReaction>
</comment>
<keyword evidence="5 11" id="KW-1133">Transmembrane helix</keyword>
<dbReference type="NCBIfam" id="TIGR00494">
    <property type="entry name" value="crcB"/>
    <property type="match status" value="1"/>
</dbReference>
<dbReference type="InterPro" id="IPR003691">
    <property type="entry name" value="FluC"/>
</dbReference>
<protein>
    <recommendedName>
        <fullName evidence="11">Fluoride-specific ion channel FluC</fullName>
    </recommendedName>
</protein>
<feature type="binding site" evidence="11">
    <location>
        <position position="81"/>
    </location>
    <ligand>
        <name>Na(+)</name>
        <dbReference type="ChEBI" id="CHEBI:29101"/>
        <note>structural</note>
    </ligand>
</feature>
<name>A0ABX8AYQ5_9BACT</name>
<feature type="transmembrane region" description="Helical" evidence="11">
    <location>
        <begin position="41"/>
        <end position="59"/>
    </location>
</feature>
<keyword evidence="11" id="KW-0813">Transport</keyword>
<dbReference type="Proteomes" id="UP000677668">
    <property type="component" value="Chromosome 1"/>
</dbReference>
<feature type="transmembrane region" description="Helical" evidence="11">
    <location>
        <begin position="98"/>
        <end position="119"/>
    </location>
</feature>
<evidence type="ECO:0000256" key="8">
    <source>
        <dbReference type="ARBA" id="ARBA00023303"/>
    </source>
</evidence>
<evidence type="ECO:0000256" key="6">
    <source>
        <dbReference type="ARBA" id="ARBA00023065"/>
    </source>
</evidence>
<accession>A0ABX8AYQ5</accession>
<dbReference type="Pfam" id="PF02537">
    <property type="entry name" value="CRCB"/>
    <property type="match status" value="1"/>
</dbReference>
<keyword evidence="13" id="KW-1185">Reference proteome</keyword>
<evidence type="ECO:0000256" key="2">
    <source>
        <dbReference type="ARBA" id="ARBA00022475"/>
    </source>
</evidence>
<dbReference type="EMBL" id="CP072642">
    <property type="protein sequence ID" value="QUV93467.1"/>
    <property type="molecule type" value="Genomic_DNA"/>
</dbReference>
<feature type="transmembrane region" description="Helical" evidence="11">
    <location>
        <begin position="66"/>
        <end position="86"/>
    </location>
</feature>
<comment type="activity regulation">
    <text evidence="11">Na(+) is not transported, but it plays an essential structural role and its presence is essential for fluoride channel function.</text>
</comment>
<keyword evidence="11" id="KW-0915">Sodium</keyword>
<feature type="transmembrane region" description="Helical" evidence="11">
    <location>
        <begin position="7"/>
        <end position="29"/>
    </location>
</feature>
<evidence type="ECO:0000313" key="13">
    <source>
        <dbReference type="Proteomes" id="UP000677668"/>
    </source>
</evidence>
<dbReference type="PANTHER" id="PTHR28259:SF1">
    <property type="entry name" value="FLUORIDE EXPORT PROTEIN 1-RELATED"/>
    <property type="match status" value="1"/>
</dbReference>
<keyword evidence="7 11" id="KW-0472">Membrane</keyword>
<evidence type="ECO:0000256" key="7">
    <source>
        <dbReference type="ARBA" id="ARBA00023136"/>
    </source>
</evidence>
<comment type="subcellular location">
    <subcellularLocation>
        <location evidence="1 11">Cell membrane</location>
        <topology evidence="1 11">Multi-pass membrane protein</topology>
    </subcellularLocation>
</comment>
<keyword evidence="11" id="KW-0479">Metal-binding</keyword>
<dbReference type="PANTHER" id="PTHR28259">
    <property type="entry name" value="FLUORIDE EXPORT PROTEIN 1-RELATED"/>
    <property type="match status" value="1"/>
</dbReference>
<dbReference type="HAMAP" id="MF_00454">
    <property type="entry name" value="FluC"/>
    <property type="match status" value="1"/>
</dbReference>
<evidence type="ECO:0000313" key="12">
    <source>
        <dbReference type="EMBL" id="QUV93467.1"/>
    </source>
</evidence>
<evidence type="ECO:0000256" key="11">
    <source>
        <dbReference type="HAMAP-Rule" id="MF_00454"/>
    </source>
</evidence>
<evidence type="ECO:0000256" key="10">
    <source>
        <dbReference type="ARBA" id="ARBA00035585"/>
    </source>
</evidence>
<organism evidence="12 13">
    <name type="scientific">Chloracidobacterium sp. N</name>
    <dbReference type="NCBI Taxonomy" id="2821540"/>
    <lineage>
        <taxon>Bacteria</taxon>
        <taxon>Pseudomonadati</taxon>
        <taxon>Acidobacteriota</taxon>
        <taxon>Terriglobia</taxon>
        <taxon>Terriglobales</taxon>
        <taxon>Acidobacteriaceae</taxon>
        <taxon>Chloracidobacterium</taxon>
        <taxon>Chloracidobacterium aggregatum</taxon>
    </lineage>
</organism>
<evidence type="ECO:0000256" key="5">
    <source>
        <dbReference type="ARBA" id="ARBA00022989"/>
    </source>
</evidence>
<dbReference type="RefSeq" id="WP_211421846.1">
    <property type="nucleotide sequence ID" value="NZ_CP072642.1"/>
</dbReference>
<feature type="binding site" evidence="11">
    <location>
        <position position="78"/>
    </location>
    <ligand>
        <name>Na(+)</name>
        <dbReference type="ChEBI" id="CHEBI:29101"/>
        <note>structural</note>
    </ligand>
</feature>
<keyword evidence="6 11" id="KW-0406">Ion transport</keyword>
<evidence type="ECO:0000256" key="1">
    <source>
        <dbReference type="ARBA" id="ARBA00004651"/>
    </source>
</evidence>
<gene>
    <name evidence="11 12" type="primary">crcB</name>
    <name evidence="11" type="synonym">fluC</name>
    <name evidence="12" type="ORF">J8C05_08820</name>
</gene>
<comment type="similarity">
    <text evidence="9 11">Belongs to the fluoride channel Fluc/FEX (TC 1.A.43) family.</text>
</comment>